<evidence type="ECO:0000313" key="1">
    <source>
        <dbReference type="EMBL" id="PIT95664.1"/>
    </source>
</evidence>
<organism evidence="1 2">
    <name type="scientific">Candidatus Falkowbacteria bacterium CG10_big_fil_rev_8_21_14_0_10_37_14</name>
    <dbReference type="NCBI Taxonomy" id="1974561"/>
    <lineage>
        <taxon>Bacteria</taxon>
        <taxon>Candidatus Falkowiibacteriota</taxon>
    </lineage>
</organism>
<proteinExistence type="predicted"/>
<gene>
    <name evidence="1" type="ORF">COT94_04600</name>
</gene>
<comment type="caution">
    <text evidence="1">The sequence shown here is derived from an EMBL/GenBank/DDBJ whole genome shotgun (WGS) entry which is preliminary data.</text>
</comment>
<dbReference type="Proteomes" id="UP000228533">
    <property type="component" value="Unassembled WGS sequence"/>
</dbReference>
<accession>A0A2M6WSB5</accession>
<protein>
    <submittedName>
        <fullName evidence="1">Uncharacterized protein</fullName>
    </submittedName>
</protein>
<dbReference type="EMBL" id="PFAM01000026">
    <property type="protein sequence ID" value="PIT95664.1"/>
    <property type="molecule type" value="Genomic_DNA"/>
</dbReference>
<evidence type="ECO:0000313" key="2">
    <source>
        <dbReference type="Proteomes" id="UP000228533"/>
    </source>
</evidence>
<reference evidence="2" key="1">
    <citation type="submission" date="2017-09" db="EMBL/GenBank/DDBJ databases">
        <title>Depth-based differentiation of microbial function through sediment-hosted aquifers and enrichment of novel symbionts in the deep terrestrial subsurface.</title>
        <authorList>
            <person name="Probst A.J."/>
            <person name="Ladd B."/>
            <person name="Jarett J.K."/>
            <person name="Geller-Mcgrath D.E."/>
            <person name="Sieber C.M.K."/>
            <person name="Emerson J.B."/>
            <person name="Anantharaman K."/>
            <person name="Thomas B.C."/>
            <person name="Malmstrom R."/>
            <person name="Stieglmeier M."/>
            <person name="Klingl A."/>
            <person name="Woyke T."/>
            <person name="Ryan C.M."/>
            <person name="Banfield J.F."/>
        </authorList>
    </citation>
    <scope>NUCLEOTIDE SEQUENCE [LARGE SCALE GENOMIC DNA]</scope>
</reference>
<dbReference type="AlphaFoldDB" id="A0A2M6WSB5"/>
<sequence>MKTLIAYRNNNLFSAYMPEVINALNLTDVEVVVFPQGTDEATMTEKLQEVVKGFDPATDKIIYDTTVENILTSINIGFKKTRNIDYSFSSSLYSGGNYQESIEDFLHSVKSFLEILNPTNKKIAIVKECLDSHLSQEMDSMFINRNLSIDERKALRPEVQNNIAEFINSQLNLNARVVKTANDVANDEFVIIDRHATSYDRSATPRENRLLLPFESAWDEASKLGKGNLLNHDEVFAKVVKQIAK</sequence>
<name>A0A2M6WSB5_9BACT</name>